<dbReference type="PANTHER" id="PTHR23252">
    <property type="entry name" value="INTIMAL THICKNESS RECEPTOR-RELATED"/>
    <property type="match status" value="1"/>
</dbReference>
<name>A0A1Z5KRX0_FISSO</name>
<feature type="domain" description="GPR180/TMEM145 transmembrane" evidence="3">
    <location>
        <begin position="199"/>
        <end position="436"/>
    </location>
</feature>
<feature type="transmembrane region" description="Helical" evidence="1">
    <location>
        <begin position="389"/>
        <end position="415"/>
    </location>
</feature>
<dbReference type="EMBL" id="BDSP01000285">
    <property type="protein sequence ID" value="GAX29060.1"/>
    <property type="molecule type" value="Genomic_DNA"/>
</dbReference>
<feature type="transmembrane region" description="Helical" evidence="1">
    <location>
        <begin position="421"/>
        <end position="443"/>
    </location>
</feature>
<comment type="caution">
    <text evidence="4">The sequence shown here is derived from an EMBL/GenBank/DDBJ whole genome shotgun (WGS) entry which is preliminary data.</text>
</comment>
<dbReference type="InterPro" id="IPR047831">
    <property type="entry name" value="GPR180/TMEM145"/>
</dbReference>
<accession>A0A1Z5KRX0</accession>
<evidence type="ECO:0000313" key="4">
    <source>
        <dbReference type="EMBL" id="GAX29060.1"/>
    </source>
</evidence>
<evidence type="ECO:0000313" key="5">
    <source>
        <dbReference type="Proteomes" id="UP000198406"/>
    </source>
</evidence>
<protein>
    <recommendedName>
        <fullName evidence="3">GPR180/TMEM145 transmembrane domain-containing protein</fullName>
    </recommendedName>
</protein>
<organism evidence="4 5">
    <name type="scientific">Fistulifera solaris</name>
    <name type="common">Oleaginous diatom</name>
    <dbReference type="NCBI Taxonomy" id="1519565"/>
    <lineage>
        <taxon>Eukaryota</taxon>
        <taxon>Sar</taxon>
        <taxon>Stramenopiles</taxon>
        <taxon>Ochrophyta</taxon>
        <taxon>Bacillariophyta</taxon>
        <taxon>Bacillariophyceae</taxon>
        <taxon>Bacillariophycidae</taxon>
        <taxon>Naviculales</taxon>
        <taxon>Naviculaceae</taxon>
        <taxon>Fistulifera</taxon>
    </lineage>
</organism>
<keyword evidence="2" id="KW-0732">Signal</keyword>
<evidence type="ECO:0000259" key="3">
    <source>
        <dbReference type="Pfam" id="PF10192"/>
    </source>
</evidence>
<feature type="signal peptide" evidence="2">
    <location>
        <begin position="1"/>
        <end position="19"/>
    </location>
</feature>
<dbReference type="AlphaFoldDB" id="A0A1Z5KRX0"/>
<evidence type="ECO:0000256" key="1">
    <source>
        <dbReference type="SAM" id="Phobius"/>
    </source>
</evidence>
<dbReference type="Proteomes" id="UP000198406">
    <property type="component" value="Unassembled WGS sequence"/>
</dbReference>
<dbReference type="Pfam" id="PF10192">
    <property type="entry name" value="GPR180-TMEM145_TM"/>
    <property type="match status" value="1"/>
</dbReference>
<dbReference type="GO" id="GO:0019236">
    <property type="term" value="P:response to pheromone"/>
    <property type="evidence" value="ECO:0007669"/>
    <property type="project" value="InterPro"/>
</dbReference>
<dbReference type="InParanoid" id="A0A1Z5KRX0"/>
<proteinExistence type="predicted"/>
<keyword evidence="1" id="KW-0472">Membrane</keyword>
<dbReference type="OrthoDB" id="45670at2759"/>
<sequence>MMPLRLFLLLFCWLPTVSAKRTRGYFRLSGVNTEKVLSSFVVGPKGGRLTVRLGIDDPYPNDQHLKFRVYNDTVWSKFQKATICTDKIKYAMTTSDLSFVVKGTGPLAPKGGKWQAVKTINIADPNDEAMKIDTPRYYYFVVDDCSLEQYLQDGAVPNVYYEITTWNYYGNDKARKTTQMSYDEGHLLLVHEWSCILGLIILLWLVSNVVFRVARKKNKRTVHAAALWITVAAALDCLSSLCEVGHLEMYHYNGYGNYALDCLATQLEAVCDALIVLFLLSIGNGWTLPSDVISSSGSTVQHLLQDVAKPLSGVMRLNATGIASGLVIVWHMGLAQWGRTYNDDFDTYHSYSHLPGKILMITRVGLGLLFLGSCMQTGYQTKVPSLKQFYGVLGFLGCIWFQGLPVITFVCNWMLPFHWQYPAVFWASATLQICMIFLLAWLVTWQNSSYHQYSHMSATREEGLGESLASMSSQPREWSVMGKAKVRFD</sequence>
<dbReference type="PANTHER" id="PTHR23252:SF24">
    <property type="entry name" value="TRANSMEMBRANE PROTEIN 145"/>
    <property type="match status" value="1"/>
</dbReference>
<dbReference type="GO" id="GO:0007186">
    <property type="term" value="P:G protein-coupled receptor signaling pathway"/>
    <property type="evidence" value="ECO:0007669"/>
    <property type="project" value="InterPro"/>
</dbReference>
<feature type="chain" id="PRO_5012080194" description="GPR180/TMEM145 transmembrane domain-containing protein" evidence="2">
    <location>
        <begin position="20"/>
        <end position="489"/>
    </location>
</feature>
<reference evidence="4 5" key="1">
    <citation type="journal article" date="2015" name="Plant Cell">
        <title>Oil accumulation by the oleaginous diatom Fistulifera solaris as revealed by the genome and transcriptome.</title>
        <authorList>
            <person name="Tanaka T."/>
            <person name="Maeda Y."/>
            <person name="Veluchamy A."/>
            <person name="Tanaka M."/>
            <person name="Abida H."/>
            <person name="Marechal E."/>
            <person name="Bowler C."/>
            <person name="Muto M."/>
            <person name="Sunaga Y."/>
            <person name="Tanaka M."/>
            <person name="Yoshino T."/>
            <person name="Taniguchi T."/>
            <person name="Fukuda Y."/>
            <person name="Nemoto M."/>
            <person name="Matsumoto M."/>
            <person name="Wong P.S."/>
            <person name="Aburatani S."/>
            <person name="Fujibuchi W."/>
        </authorList>
    </citation>
    <scope>NUCLEOTIDE SEQUENCE [LARGE SCALE GENOMIC DNA]</scope>
    <source>
        <strain evidence="4 5">JPCC DA0580</strain>
    </source>
</reference>
<gene>
    <name evidence="4" type="ORF">FisN_7Hh348</name>
</gene>
<keyword evidence="5" id="KW-1185">Reference proteome</keyword>
<feature type="transmembrane region" description="Helical" evidence="1">
    <location>
        <begin position="317"/>
        <end position="338"/>
    </location>
</feature>
<feature type="transmembrane region" description="Helical" evidence="1">
    <location>
        <begin position="358"/>
        <end position="377"/>
    </location>
</feature>
<keyword evidence="1" id="KW-0812">Transmembrane</keyword>
<evidence type="ECO:0000256" key="2">
    <source>
        <dbReference type="SAM" id="SignalP"/>
    </source>
</evidence>
<keyword evidence="1" id="KW-1133">Transmembrane helix</keyword>
<dbReference type="InterPro" id="IPR019336">
    <property type="entry name" value="GPR180/TMEM145_TM"/>
</dbReference>
<feature type="transmembrane region" description="Helical" evidence="1">
    <location>
        <begin position="188"/>
        <end position="211"/>
    </location>
</feature>